<protein>
    <submittedName>
        <fullName evidence="1">Putative HD superfamily hydrolase</fullName>
    </submittedName>
</protein>
<keyword evidence="2" id="KW-1185">Reference proteome</keyword>
<dbReference type="GO" id="GO:0016787">
    <property type="term" value="F:hydrolase activity"/>
    <property type="evidence" value="ECO:0007669"/>
    <property type="project" value="UniProtKB-KW"/>
</dbReference>
<evidence type="ECO:0000313" key="2">
    <source>
        <dbReference type="Proteomes" id="UP000187735"/>
    </source>
</evidence>
<dbReference type="KEGG" id="fmr:Fuma_03397"/>
<accession>A0A1P8WI91</accession>
<gene>
    <name evidence="1" type="ORF">Fuma_03397</name>
</gene>
<dbReference type="STRING" id="1891926.Fuma_03397"/>
<evidence type="ECO:0000313" key="1">
    <source>
        <dbReference type="EMBL" id="APZ93779.1"/>
    </source>
</evidence>
<sequence>MEIDFDRLIRRILQDQTTDWHGIHGLTHWGRVYANGMKVAEQSGANVKVVELFAFFHDSQRWNDGFDLGHGQRGAEYAATLRGEYFDVTDEEFELLYIACRDHTNGCTEADVTIQTCWDADRLDLGRVYITPIAKKMCTTAAKDPATIAWATKRAEREIVPSIVSEIWHEQRG</sequence>
<keyword evidence="1" id="KW-0378">Hydrolase</keyword>
<dbReference type="Proteomes" id="UP000187735">
    <property type="component" value="Chromosome"/>
</dbReference>
<name>A0A1P8WI91_9PLAN</name>
<dbReference type="SUPFAM" id="SSF109604">
    <property type="entry name" value="HD-domain/PDEase-like"/>
    <property type="match status" value="1"/>
</dbReference>
<dbReference type="EMBL" id="CP017641">
    <property type="protein sequence ID" value="APZ93779.1"/>
    <property type="molecule type" value="Genomic_DNA"/>
</dbReference>
<proteinExistence type="predicted"/>
<reference evidence="1 2" key="1">
    <citation type="journal article" date="2016" name="Front. Microbiol.">
        <title>Fuerstia marisgermanicae gen. nov., sp. nov., an Unusual Member of the Phylum Planctomycetes from the German Wadden Sea.</title>
        <authorList>
            <person name="Kohn T."/>
            <person name="Heuer A."/>
            <person name="Jogler M."/>
            <person name="Vollmers J."/>
            <person name="Boedeker C."/>
            <person name="Bunk B."/>
            <person name="Rast P."/>
            <person name="Borchert D."/>
            <person name="Glockner I."/>
            <person name="Freese H.M."/>
            <person name="Klenk H.P."/>
            <person name="Overmann J."/>
            <person name="Kaster A.K."/>
            <person name="Rohde M."/>
            <person name="Wiegand S."/>
            <person name="Jogler C."/>
        </authorList>
    </citation>
    <scope>NUCLEOTIDE SEQUENCE [LARGE SCALE GENOMIC DNA]</scope>
    <source>
        <strain evidence="1 2">NH11</strain>
    </source>
</reference>
<organism evidence="1 2">
    <name type="scientific">Fuerstiella marisgermanici</name>
    <dbReference type="NCBI Taxonomy" id="1891926"/>
    <lineage>
        <taxon>Bacteria</taxon>
        <taxon>Pseudomonadati</taxon>
        <taxon>Planctomycetota</taxon>
        <taxon>Planctomycetia</taxon>
        <taxon>Planctomycetales</taxon>
        <taxon>Planctomycetaceae</taxon>
        <taxon>Fuerstiella</taxon>
    </lineage>
</organism>
<dbReference type="RefSeq" id="WP_077025188.1">
    <property type="nucleotide sequence ID" value="NZ_CP017641.1"/>
</dbReference>
<dbReference type="AlphaFoldDB" id="A0A1P8WI91"/>
<dbReference type="Gene3D" id="1.10.3210.10">
    <property type="entry name" value="Hypothetical protein af1432"/>
    <property type="match status" value="1"/>
</dbReference>